<dbReference type="RefSeq" id="WP_055052495.1">
    <property type="nucleotide sequence ID" value="NZ_CYZA01000001.1"/>
</dbReference>
<dbReference type="GO" id="GO:0003677">
    <property type="term" value="F:DNA binding"/>
    <property type="evidence" value="ECO:0007669"/>
    <property type="project" value="UniProtKB-UniRule"/>
</dbReference>
<evidence type="ECO:0000259" key="3">
    <source>
        <dbReference type="PROSITE" id="PS50977"/>
    </source>
</evidence>
<dbReference type="AlphaFoldDB" id="A0A173WU18"/>
<evidence type="ECO:0000313" key="4">
    <source>
        <dbReference type="EMBL" id="CUN42027.1"/>
    </source>
</evidence>
<evidence type="ECO:0000313" key="5">
    <source>
        <dbReference type="Proteomes" id="UP000095447"/>
    </source>
</evidence>
<dbReference type="PANTHER" id="PTHR43479">
    <property type="entry name" value="ACREF/ENVCD OPERON REPRESSOR-RELATED"/>
    <property type="match status" value="1"/>
</dbReference>
<evidence type="ECO:0000256" key="2">
    <source>
        <dbReference type="PROSITE-ProRule" id="PRU00335"/>
    </source>
</evidence>
<dbReference type="Pfam" id="PF00440">
    <property type="entry name" value="TetR_N"/>
    <property type="match status" value="1"/>
</dbReference>
<organism evidence="4 5">
    <name type="scientific">Blautia obeum</name>
    <dbReference type="NCBI Taxonomy" id="40520"/>
    <lineage>
        <taxon>Bacteria</taxon>
        <taxon>Bacillati</taxon>
        <taxon>Bacillota</taxon>
        <taxon>Clostridia</taxon>
        <taxon>Lachnospirales</taxon>
        <taxon>Lachnospiraceae</taxon>
        <taxon>Blautia</taxon>
    </lineage>
</organism>
<dbReference type="PRINTS" id="PR00455">
    <property type="entry name" value="HTHTETR"/>
</dbReference>
<feature type="DNA-binding region" description="H-T-H motif" evidence="2">
    <location>
        <begin position="32"/>
        <end position="51"/>
    </location>
</feature>
<sequence>MGKLELNKKKKKDALFNTAFELFTTKGLTKTTISDIVDQAGVAKGTFYLYFKDKYDIRNKLVSHKTGELFFRAHEAVQNAHISEFDSQVHFIIDYILTELNKDRTLLLFISKNLAWGVFKGAFEEKMPDDEYNFYQSYLDMLAQSGLHYKNPELMLFTIIELVGSTCYSCILYQQPVSLAEYRPYLHRTISGIMETFSQDHTTCEVLSSDTKTHVDHTA</sequence>
<dbReference type="PROSITE" id="PS01081">
    <property type="entry name" value="HTH_TETR_1"/>
    <property type="match status" value="1"/>
</dbReference>
<gene>
    <name evidence="4" type="primary">yvdT</name>
    <name evidence="4" type="ORF">ERS852395_00275</name>
</gene>
<accession>A0A173WU18</accession>
<dbReference type="InterPro" id="IPR001647">
    <property type="entry name" value="HTH_TetR"/>
</dbReference>
<proteinExistence type="predicted"/>
<reference evidence="4 5" key="1">
    <citation type="submission" date="2015-09" db="EMBL/GenBank/DDBJ databases">
        <authorList>
            <consortium name="Pathogen Informatics"/>
        </authorList>
    </citation>
    <scope>NUCLEOTIDE SEQUENCE [LARGE SCALE GENOMIC DNA]</scope>
    <source>
        <strain evidence="4 5">2789STDY5608838</strain>
    </source>
</reference>
<dbReference type="InterPro" id="IPR023772">
    <property type="entry name" value="DNA-bd_HTH_TetR-type_CS"/>
</dbReference>
<dbReference type="PROSITE" id="PS50977">
    <property type="entry name" value="HTH_TETR_2"/>
    <property type="match status" value="1"/>
</dbReference>
<dbReference type="Proteomes" id="UP000095447">
    <property type="component" value="Unassembled WGS sequence"/>
</dbReference>
<evidence type="ECO:0000256" key="1">
    <source>
        <dbReference type="ARBA" id="ARBA00023125"/>
    </source>
</evidence>
<dbReference type="PANTHER" id="PTHR43479:SF11">
    <property type="entry name" value="ACREF_ENVCD OPERON REPRESSOR-RELATED"/>
    <property type="match status" value="1"/>
</dbReference>
<dbReference type="EMBL" id="CYZA01000001">
    <property type="protein sequence ID" value="CUN42027.1"/>
    <property type="molecule type" value="Genomic_DNA"/>
</dbReference>
<dbReference type="Gene3D" id="1.10.357.10">
    <property type="entry name" value="Tetracycline Repressor, domain 2"/>
    <property type="match status" value="1"/>
</dbReference>
<dbReference type="SUPFAM" id="SSF46689">
    <property type="entry name" value="Homeodomain-like"/>
    <property type="match status" value="1"/>
</dbReference>
<name>A0A173WU18_9FIRM</name>
<feature type="domain" description="HTH tetR-type" evidence="3">
    <location>
        <begin position="9"/>
        <end position="69"/>
    </location>
</feature>
<dbReference type="InterPro" id="IPR009057">
    <property type="entry name" value="Homeodomain-like_sf"/>
</dbReference>
<dbReference type="InterPro" id="IPR050624">
    <property type="entry name" value="HTH-type_Tx_Regulator"/>
</dbReference>
<protein>
    <submittedName>
        <fullName evidence="4">Uncharacterized HTH-type transcriptional regulator yvdT</fullName>
    </submittedName>
</protein>
<keyword evidence="1 2" id="KW-0238">DNA-binding</keyword>